<dbReference type="Pfam" id="PF00535">
    <property type="entry name" value="Glycos_transf_2"/>
    <property type="match status" value="1"/>
</dbReference>
<protein>
    <submittedName>
        <fullName evidence="2">Glycosyltransferase</fullName>
        <ecNumber evidence="2">2.4.-.-</ecNumber>
    </submittedName>
</protein>
<comment type="caution">
    <text evidence="2">The sequence shown here is derived from an EMBL/GenBank/DDBJ whole genome shotgun (WGS) entry which is preliminary data.</text>
</comment>
<dbReference type="RefSeq" id="WP_263845627.1">
    <property type="nucleotide sequence ID" value="NZ_JALIEB010000015.1"/>
</dbReference>
<reference evidence="2 3" key="1">
    <citation type="submission" date="2022-04" db="EMBL/GenBank/DDBJ databases">
        <title>Roseobacter sp. WL0113 is a bacterium isolated from neritic sediment.</title>
        <authorList>
            <person name="Wang L."/>
            <person name="He W."/>
            <person name="Zhang D.-F."/>
        </authorList>
    </citation>
    <scope>NUCLEOTIDE SEQUENCE [LARGE SCALE GENOMIC DNA]</scope>
    <source>
        <strain evidence="2 3">WL0113</strain>
    </source>
</reference>
<gene>
    <name evidence="2" type="ORF">MUB52_18375</name>
</gene>
<dbReference type="SUPFAM" id="SSF53448">
    <property type="entry name" value="Nucleotide-diphospho-sugar transferases"/>
    <property type="match status" value="1"/>
</dbReference>
<proteinExistence type="predicted"/>
<sequence length="327" mass="36158">MTRLRNQPAGSVILVASAGQDSIARTLECLRHQTIADRLEIVLAARPDEVSGLKTTDPEGFFGVEVVPADFTTSAIARSAAIRKASADVVLFVEDHSFPTRADWAERLVAAHQAGHVAVGPSMKNANPRTPTSWANLVIEYGQWMNVTAAGQVDQLPGHNSSYKRAALTQYGDDLAEMLEAEWVLHNELRAQGETLWIDPEISTAHLNFSRFGSAMKLHFLEGRMFAASRSAHWGRGRRAAYALAFPLIFVVRFVRIARQLLASEEARSYFLRTVPSCVVFLLLSAMGEGMGYAFSDGGQRAQLGQLEYDRWKFIQTGEQDLTIDYV</sequence>
<dbReference type="EMBL" id="JALIEB010000015">
    <property type="protein sequence ID" value="MCV3273402.1"/>
    <property type="molecule type" value="Genomic_DNA"/>
</dbReference>
<dbReference type="InterPro" id="IPR029044">
    <property type="entry name" value="Nucleotide-diphossugar_trans"/>
</dbReference>
<dbReference type="Proteomes" id="UP001208690">
    <property type="component" value="Unassembled WGS sequence"/>
</dbReference>
<evidence type="ECO:0000313" key="3">
    <source>
        <dbReference type="Proteomes" id="UP001208690"/>
    </source>
</evidence>
<keyword evidence="2" id="KW-0808">Transferase</keyword>
<organism evidence="2 3">
    <name type="scientific">Roseobacter sinensis</name>
    <dbReference type="NCBI Taxonomy" id="2931391"/>
    <lineage>
        <taxon>Bacteria</taxon>
        <taxon>Pseudomonadati</taxon>
        <taxon>Pseudomonadota</taxon>
        <taxon>Alphaproteobacteria</taxon>
        <taxon>Rhodobacterales</taxon>
        <taxon>Roseobacteraceae</taxon>
        <taxon>Roseobacter</taxon>
    </lineage>
</organism>
<evidence type="ECO:0000259" key="1">
    <source>
        <dbReference type="Pfam" id="PF00535"/>
    </source>
</evidence>
<name>A0ABT3BIK8_9RHOB</name>
<dbReference type="InterPro" id="IPR001173">
    <property type="entry name" value="Glyco_trans_2-like"/>
</dbReference>
<feature type="domain" description="Glycosyltransferase 2-like" evidence="1">
    <location>
        <begin position="11"/>
        <end position="168"/>
    </location>
</feature>
<keyword evidence="3" id="KW-1185">Reference proteome</keyword>
<accession>A0ABT3BIK8</accession>
<dbReference type="EC" id="2.4.-.-" evidence="2"/>
<dbReference type="GO" id="GO:0016757">
    <property type="term" value="F:glycosyltransferase activity"/>
    <property type="evidence" value="ECO:0007669"/>
    <property type="project" value="UniProtKB-KW"/>
</dbReference>
<dbReference type="Gene3D" id="3.90.550.10">
    <property type="entry name" value="Spore Coat Polysaccharide Biosynthesis Protein SpsA, Chain A"/>
    <property type="match status" value="1"/>
</dbReference>
<evidence type="ECO:0000313" key="2">
    <source>
        <dbReference type="EMBL" id="MCV3273402.1"/>
    </source>
</evidence>
<keyword evidence="2" id="KW-0328">Glycosyltransferase</keyword>